<feature type="region of interest" description="Disordered" evidence="11">
    <location>
        <begin position="102"/>
        <end position="121"/>
    </location>
</feature>
<feature type="domain" description="Histidine kinase" evidence="13">
    <location>
        <begin position="259"/>
        <end position="461"/>
    </location>
</feature>
<keyword evidence="5" id="KW-0808">Transferase</keyword>
<comment type="catalytic activity">
    <reaction evidence="1">
        <text>ATP + protein L-histidine = ADP + protein N-phospho-L-histidine.</text>
        <dbReference type="EC" id="2.7.13.3"/>
    </reaction>
</comment>
<feature type="region of interest" description="Disordered" evidence="11">
    <location>
        <begin position="460"/>
        <end position="480"/>
    </location>
</feature>
<evidence type="ECO:0000256" key="5">
    <source>
        <dbReference type="ARBA" id="ARBA00022679"/>
    </source>
</evidence>
<keyword evidence="15" id="KW-0067">ATP-binding</keyword>
<name>A0ABV9EHB1_9ACTN</name>
<dbReference type="Proteomes" id="UP001595891">
    <property type="component" value="Unassembled WGS sequence"/>
</dbReference>
<evidence type="ECO:0000256" key="4">
    <source>
        <dbReference type="ARBA" id="ARBA00022553"/>
    </source>
</evidence>
<keyword evidence="6 12" id="KW-0812">Transmembrane</keyword>
<reference evidence="16" key="1">
    <citation type="journal article" date="2019" name="Int. J. Syst. Evol. Microbiol.">
        <title>The Global Catalogue of Microorganisms (GCM) 10K type strain sequencing project: providing services to taxonomists for standard genome sequencing and annotation.</title>
        <authorList>
            <consortium name="The Broad Institute Genomics Platform"/>
            <consortium name="The Broad Institute Genome Sequencing Center for Infectious Disease"/>
            <person name="Wu L."/>
            <person name="Ma J."/>
        </authorList>
    </citation>
    <scope>NUCLEOTIDE SEQUENCE [LARGE SCALE GENOMIC DNA]</scope>
    <source>
        <strain evidence="16">CCUG 49560</strain>
    </source>
</reference>
<evidence type="ECO:0000259" key="13">
    <source>
        <dbReference type="PROSITE" id="PS50109"/>
    </source>
</evidence>
<evidence type="ECO:0000256" key="6">
    <source>
        <dbReference type="ARBA" id="ARBA00022692"/>
    </source>
</evidence>
<organism evidence="15 16">
    <name type="scientific">Sphaerisporangium corydalis</name>
    <dbReference type="NCBI Taxonomy" id="1441875"/>
    <lineage>
        <taxon>Bacteria</taxon>
        <taxon>Bacillati</taxon>
        <taxon>Actinomycetota</taxon>
        <taxon>Actinomycetes</taxon>
        <taxon>Streptosporangiales</taxon>
        <taxon>Streptosporangiaceae</taxon>
        <taxon>Sphaerisporangium</taxon>
    </lineage>
</organism>
<dbReference type="InterPro" id="IPR004358">
    <property type="entry name" value="Sig_transdc_His_kin-like_C"/>
</dbReference>
<evidence type="ECO:0000313" key="15">
    <source>
        <dbReference type="EMBL" id="MFC4588947.1"/>
    </source>
</evidence>
<dbReference type="InterPro" id="IPR003661">
    <property type="entry name" value="HisK_dim/P_dom"/>
</dbReference>
<dbReference type="SUPFAM" id="SSF158472">
    <property type="entry name" value="HAMP domain-like"/>
    <property type="match status" value="1"/>
</dbReference>
<gene>
    <name evidence="15" type="ORF">ACFO8L_22850</name>
</gene>
<dbReference type="SMART" id="SM00388">
    <property type="entry name" value="HisKA"/>
    <property type="match status" value="1"/>
</dbReference>
<dbReference type="PANTHER" id="PTHR45436">
    <property type="entry name" value="SENSOR HISTIDINE KINASE YKOH"/>
    <property type="match status" value="1"/>
</dbReference>
<dbReference type="InterPro" id="IPR003594">
    <property type="entry name" value="HATPase_dom"/>
</dbReference>
<proteinExistence type="predicted"/>
<evidence type="ECO:0000256" key="8">
    <source>
        <dbReference type="ARBA" id="ARBA00022989"/>
    </source>
</evidence>
<dbReference type="SUPFAM" id="SSF47384">
    <property type="entry name" value="Homodimeric domain of signal transducing histidine kinase"/>
    <property type="match status" value="1"/>
</dbReference>
<dbReference type="PROSITE" id="PS50109">
    <property type="entry name" value="HIS_KIN"/>
    <property type="match status" value="1"/>
</dbReference>
<keyword evidence="10 12" id="KW-0472">Membrane</keyword>
<evidence type="ECO:0000256" key="3">
    <source>
        <dbReference type="ARBA" id="ARBA00012438"/>
    </source>
</evidence>
<protein>
    <recommendedName>
        <fullName evidence="3">histidine kinase</fullName>
        <ecNumber evidence="3">2.7.13.3</ecNumber>
    </recommendedName>
</protein>
<dbReference type="Gene3D" id="1.10.287.130">
    <property type="match status" value="1"/>
</dbReference>
<dbReference type="InterPro" id="IPR036097">
    <property type="entry name" value="HisK_dim/P_sf"/>
</dbReference>
<dbReference type="Gene3D" id="3.30.565.10">
    <property type="entry name" value="Histidine kinase-like ATPase, C-terminal domain"/>
    <property type="match status" value="1"/>
</dbReference>
<dbReference type="PROSITE" id="PS50885">
    <property type="entry name" value="HAMP"/>
    <property type="match status" value="1"/>
</dbReference>
<dbReference type="SMART" id="SM00304">
    <property type="entry name" value="HAMP"/>
    <property type="match status" value="1"/>
</dbReference>
<dbReference type="SUPFAM" id="SSF55874">
    <property type="entry name" value="ATPase domain of HSP90 chaperone/DNA topoisomerase II/histidine kinase"/>
    <property type="match status" value="1"/>
</dbReference>
<evidence type="ECO:0000256" key="10">
    <source>
        <dbReference type="ARBA" id="ARBA00023136"/>
    </source>
</evidence>
<keyword evidence="8 12" id="KW-1133">Transmembrane helix</keyword>
<evidence type="ECO:0000256" key="7">
    <source>
        <dbReference type="ARBA" id="ARBA00022777"/>
    </source>
</evidence>
<dbReference type="InterPro" id="IPR036890">
    <property type="entry name" value="HATPase_C_sf"/>
</dbReference>
<keyword evidence="15" id="KW-0547">Nucleotide-binding</keyword>
<dbReference type="InterPro" id="IPR003660">
    <property type="entry name" value="HAMP_dom"/>
</dbReference>
<dbReference type="Pfam" id="PF02518">
    <property type="entry name" value="HATPase_c"/>
    <property type="match status" value="1"/>
</dbReference>
<keyword evidence="16" id="KW-1185">Reference proteome</keyword>
<evidence type="ECO:0000313" key="16">
    <source>
        <dbReference type="Proteomes" id="UP001595891"/>
    </source>
</evidence>
<dbReference type="PANTHER" id="PTHR45436:SF5">
    <property type="entry name" value="SENSOR HISTIDINE KINASE TRCS"/>
    <property type="match status" value="1"/>
</dbReference>
<dbReference type="CDD" id="cd06225">
    <property type="entry name" value="HAMP"/>
    <property type="match status" value="1"/>
</dbReference>
<feature type="domain" description="HAMP" evidence="14">
    <location>
        <begin position="198"/>
        <end position="251"/>
    </location>
</feature>
<dbReference type="InterPro" id="IPR005467">
    <property type="entry name" value="His_kinase_dom"/>
</dbReference>
<dbReference type="RefSeq" id="WP_262842170.1">
    <property type="nucleotide sequence ID" value="NZ_JANZYP010000009.1"/>
</dbReference>
<evidence type="ECO:0000256" key="12">
    <source>
        <dbReference type="SAM" id="Phobius"/>
    </source>
</evidence>
<dbReference type="SMART" id="SM00387">
    <property type="entry name" value="HATPase_c"/>
    <property type="match status" value="1"/>
</dbReference>
<evidence type="ECO:0000256" key="1">
    <source>
        <dbReference type="ARBA" id="ARBA00000085"/>
    </source>
</evidence>
<feature type="transmembrane region" description="Helical" evidence="12">
    <location>
        <begin position="21"/>
        <end position="44"/>
    </location>
</feature>
<sequence>MRRLPVRLRGDGRGVMTRWSVRLRATVVATIVVAFALGVASAVMTGSLQRSLRASAEEDAARRADAAVHTITFGGSAGKKTLAVEGTMDSLSAVTLPTGTLSTGTLPTGTLPTGTLPTPGTLPADPDVRVSGEAEQSWSNGYVTAERQAATASGPISVRSRVSLEPAREALGTLRTLLMVGVPVLLLLVAGLSWLLVGHALAPVSAIRAKFADITASDLHQRVPVPATGDEVARLARTMNATLDRLEHAVEQHRQFVADAAHELRSPIATLRTRLELGSREAPDLTRESLTDVGRIQGLATDLLLLARLDAGEPLRIEEVDLGQVATEEALRSRRDDVRISLDIASDVVVPGSRSHLGRMVANLVDNAVRHAESGVTVRVTAPATVEVADDGPGIPAEHRESVFDRFTRLDEARTRDAGGSGLGLAIARDIAHAHGGTLVVADPSPAGSGALLRAVLRPATDPPTHRLTGRPSVTRRWAP</sequence>
<accession>A0ABV9EHB1</accession>
<evidence type="ECO:0000259" key="14">
    <source>
        <dbReference type="PROSITE" id="PS50885"/>
    </source>
</evidence>
<feature type="transmembrane region" description="Helical" evidence="12">
    <location>
        <begin position="177"/>
        <end position="202"/>
    </location>
</feature>
<dbReference type="EC" id="2.7.13.3" evidence="3"/>
<dbReference type="PRINTS" id="PR00344">
    <property type="entry name" value="BCTRLSENSOR"/>
</dbReference>
<dbReference type="Pfam" id="PF00672">
    <property type="entry name" value="HAMP"/>
    <property type="match status" value="1"/>
</dbReference>
<dbReference type="InterPro" id="IPR050428">
    <property type="entry name" value="TCS_sensor_his_kinase"/>
</dbReference>
<dbReference type="Pfam" id="PF00512">
    <property type="entry name" value="HisKA"/>
    <property type="match status" value="1"/>
</dbReference>
<dbReference type="CDD" id="cd00075">
    <property type="entry name" value="HATPase"/>
    <property type="match status" value="1"/>
</dbReference>
<comment type="caution">
    <text evidence="15">The sequence shown here is derived from an EMBL/GenBank/DDBJ whole genome shotgun (WGS) entry which is preliminary data.</text>
</comment>
<dbReference type="Gene3D" id="6.10.340.10">
    <property type="match status" value="1"/>
</dbReference>
<keyword evidence="7" id="KW-0418">Kinase</keyword>
<keyword evidence="9" id="KW-0902">Two-component regulatory system</keyword>
<comment type="subcellular location">
    <subcellularLocation>
        <location evidence="2">Cell membrane</location>
    </subcellularLocation>
</comment>
<evidence type="ECO:0000256" key="9">
    <source>
        <dbReference type="ARBA" id="ARBA00023012"/>
    </source>
</evidence>
<dbReference type="CDD" id="cd00082">
    <property type="entry name" value="HisKA"/>
    <property type="match status" value="1"/>
</dbReference>
<dbReference type="EMBL" id="JBHSFN010000014">
    <property type="protein sequence ID" value="MFC4588947.1"/>
    <property type="molecule type" value="Genomic_DNA"/>
</dbReference>
<evidence type="ECO:0000256" key="11">
    <source>
        <dbReference type="SAM" id="MobiDB-lite"/>
    </source>
</evidence>
<dbReference type="GO" id="GO:0005524">
    <property type="term" value="F:ATP binding"/>
    <property type="evidence" value="ECO:0007669"/>
    <property type="project" value="UniProtKB-KW"/>
</dbReference>
<keyword evidence="4" id="KW-0597">Phosphoprotein</keyword>
<evidence type="ECO:0000256" key="2">
    <source>
        <dbReference type="ARBA" id="ARBA00004236"/>
    </source>
</evidence>